<keyword evidence="2 8" id="KW-0963">Cytoplasm</keyword>
<dbReference type="InterPro" id="IPR011063">
    <property type="entry name" value="TilS/TtcA_N"/>
</dbReference>
<dbReference type="Gene3D" id="1.20.59.20">
    <property type="match status" value="1"/>
</dbReference>
<evidence type="ECO:0000256" key="8">
    <source>
        <dbReference type="HAMAP-Rule" id="MF_01161"/>
    </source>
</evidence>
<dbReference type="Pfam" id="PF11734">
    <property type="entry name" value="TilS_C"/>
    <property type="match status" value="1"/>
</dbReference>
<dbReference type="SUPFAM" id="SSF82829">
    <property type="entry name" value="MesJ substrate recognition domain-like"/>
    <property type="match status" value="1"/>
</dbReference>
<dbReference type="Proteomes" id="UP000760480">
    <property type="component" value="Unassembled WGS sequence"/>
</dbReference>
<evidence type="ECO:0000256" key="1">
    <source>
        <dbReference type="ARBA" id="ARBA00004496"/>
    </source>
</evidence>
<dbReference type="SUPFAM" id="SSF56037">
    <property type="entry name" value="PheT/TilS domain"/>
    <property type="match status" value="1"/>
</dbReference>
<evidence type="ECO:0000313" key="11">
    <source>
        <dbReference type="Proteomes" id="UP000760480"/>
    </source>
</evidence>
<feature type="binding site" evidence="8">
    <location>
        <begin position="33"/>
        <end position="38"/>
    </location>
    <ligand>
        <name>ATP</name>
        <dbReference type="ChEBI" id="CHEBI:30616"/>
    </ligand>
</feature>
<feature type="domain" description="Lysidine-tRNA(Ile) synthetase C-terminal" evidence="9">
    <location>
        <begin position="377"/>
        <end position="461"/>
    </location>
</feature>
<evidence type="ECO:0000256" key="6">
    <source>
        <dbReference type="ARBA" id="ARBA00022840"/>
    </source>
</evidence>
<evidence type="ECO:0000256" key="3">
    <source>
        <dbReference type="ARBA" id="ARBA00022598"/>
    </source>
</evidence>
<dbReference type="InterPro" id="IPR012094">
    <property type="entry name" value="tRNA_Ile_lys_synt"/>
</dbReference>
<dbReference type="Pfam" id="PF09179">
    <property type="entry name" value="TilS"/>
    <property type="match status" value="1"/>
</dbReference>
<dbReference type="CDD" id="cd01992">
    <property type="entry name" value="TilS_N"/>
    <property type="match status" value="1"/>
</dbReference>
<reference evidence="10 11" key="1">
    <citation type="submission" date="2019-03" db="EMBL/GenBank/DDBJ databases">
        <title>Metabolic reconstructions from genomes of highly enriched 'Candidatus Accumulibacter' and 'Candidatus Competibacter' bioreactor populations.</title>
        <authorList>
            <person name="Annavajhala M.K."/>
            <person name="Welles L."/>
            <person name="Abbas B."/>
            <person name="Sorokin D."/>
            <person name="Park H."/>
            <person name="Van Loosdrecht M."/>
            <person name="Chandran K."/>
        </authorList>
    </citation>
    <scope>NUCLEOTIDE SEQUENCE [LARGE SCALE GENOMIC DNA]</scope>
    <source>
        <strain evidence="10 11">SBR_G</strain>
    </source>
</reference>
<name>A0ABX1TQR3_9GAMM</name>
<dbReference type="Pfam" id="PF01171">
    <property type="entry name" value="ATP_bind_3"/>
    <property type="match status" value="1"/>
</dbReference>
<accession>A0ABX1TQR3</accession>
<evidence type="ECO:0000256" key="2">
    <source>
        <dbReference type="ARBA" id="ARBA00022490"/>
    </source>
</evidence>
<comment type="function">
    <text evidence="8">Ligates lysine onto the cytidine present at position 34 of the AUA codon-specific tRNA(Ile) that contains the anticodon CAU, in an ATP-dependent manner. Cytidine is converted to lysidine, thus changing the amino acid specificity of the tRNA from methionine to isoleucine.</text>
</comment>
<dbReference type="NCBIfam" id="TIGR02432">
    <property type="entry name" value="lysidine_TilS_N"/>
    <property type="match status" value="1"/>
</dbReference>
<keyword evidence="3 8" id="KW-0436">Ligase</keyword>
<keyword evidence="5 8" id="KW-0547">Nucleotide-binding</keyword>
<comment type="caution">
    <text evidence="10">The sequence shown here is derived from an EMBL/GenBank/DDBJ whole genome shotgun (WGS) entry which is preliminary data.</text>
</comment>
<dbReference type="SUPFAM" id="SSF52402">
    <property type="entry name" value="Adenine nucleotide alpha hydrolases-like"/>
    <property type="match status" value="1"/>
</dbReference>
<dbReference type="EMBL" id="SPMZ01000065">
    <property type="protein sequence ID" value="NMQ20839.1"/>
    <property type="molecule type" value="Genomic_DNA"/>
</dbReference>
<keyword evidence="6 8" id="KW-0067">ATP-binding</keyword>
<dbReference type="InterPro" id="IPR014729">
    <property type="entry name" value="Rossmann-like_a/b/a_fold"/>
</dbReference>
<dbReference type="InterPro" id="IPR015262">
    <property type="entry name" value="tRNA_Ile_lys_synt_subst-bd"/>
</dbReference>
<dbReference type="RefSeq" id="WP_169250106.1">
    <property type="nucleotide sequence ID" value="NZ_SPMZ01000065.1"/>
</dbReference>
<evidence type="ECO:0000259" key="9">
    <source>
        <dbReference type="SMART" id="SM00977"/>
    </source>
</evidence>
<gene>
    <name evidence="8 10" type="primary">tilS</name>
    <name evidence="10" type="ORF">E4P82_17555</name>
</gene>
<dbReference type="PANTHER" id="PTHR43033">
    <property type="entry name" value="TRNA(ILE)-LYSIDINE SYNTHASE-RELATED"/>
    <property type="match status" value="1"/>
</dbReference>
<comment type="similarity">
    <text evidence="8">Belongs to the tRNA(Ile)-lysidine synthase family.</text>
</comment>
<evidence type="ECO:0000256" key="5">
    <source>
        <dbReference type="ARBA" id="ARBA00022741"/>
    </source>
</evidence>
<comment type="subcellular location">
    <subcellularLocation>
        <location evidence="1 8">Cytoplasm</location>
    </subcellularLocation>
</comment>
<dbReference type="PANTHER" id="PTHR43033:SF1">
    <property type="entry name" value="TRNA(ILE)-LYSIDINE SYNTHASE-RELATED"/>
    <property type="match status" value="1"/>
</dbReference>
<sequence length="473" mass="52105">MNDAGPSPACLLDGLAALLDNHPHIRHLIVGYSGGLDSHVLLHLLATNRACWPGRTLAAVYVDHGLQTASASWGEHCAHICHGLDISFRALRIDARPLPGESPEAAARRARYAALAAELEPDAALLTAHHRDDQAETLLLQLLRGAGPHGLAAMPTTSRLGPGWLLRPLLEVDRSELLDYALEHGLRWIEDVSNADTDFDRNYLRHRILPLLRERWPAVGRNLARSAQWCAETADWLDADADADLARVAAQRPDTLHIPALRELSEPRQRNALRRWLRRLGLPVPDAQQLRHILHDALTAARDRQPCIRWPGGEVRRYRDTLYALPPLVTHDARQTFIWRHETNAYPPLDLPGLGTLRLLATFGEGLRAETLAGAALTIRFRQGGERFRPVGRHHSQELKKLLQEAGIPPWKRDRLPLIYLPSTPTLPHEGGENQGLLAVVGLGIAAEVAAGSGEPGFLPVLQSPSATGFGIL</sequence>
<dbReference type="Gene3D" id="3.40.50.620">
    <property type="entry name" value="HUPs"/>
    <property type="match status" value="1"/>
</dbReference>
<keyword evidence="11" id="KW-1185">Reference proteome</keyword>
<keyword evidence="4 8" id="KW-0819">tRNA processing</keyword>
<dbReference type="InterPro" id="IPR012796">
    <property type="entry name" value="Lysidine-tRNA-synth_C"/>
</dbReference>
<evidence type="ECO:0000313" key="10">
    <source>
        <dbReference type="EMBL" id="NMQ20839.1"/>
    </source>
</evidence>
<protein>
    <recommendedName>
        <fullName evidence="8">tRNA(Ile)-lysidine synthase</fullName>
        <ecNumber evidence="8">6.3.4.19</ecNumber>
    </recommendedName>
    <alternativeName>
        <fullName evidence="8">tRNA(Ile)-2-lysyl-cytidine synthase</fullName>
    </alternativeName>
    <alternativeName>
        <fullName evidence="8">tRNA(Ile)-lysidine synthetase</fullName>
    </alternativeName>
</protein>
<dbReference type="SMART" id="SM00977">
    <property type="entry name" value="TilS_C"/>
    <property type="match status" value="1"/>
</dbReference>
<evidence type="ECO:0000256" key="7">
    <source>
        <dbReference type="ARBA" id="ARBA00048539"/>
    </source>
</evidence>
<organism evidence="10 11">
    <name type="scientific">Candidatus Competibacter phosphatis</name>
    <dbReference type="NCBI Taxonomy" id="221280"/>
    <lineage>
        <taxon>Bacteria</taxon>
        <taxon>Pseudomonadati</taxon>
        <taxon>Pseudomonadota</taxon>
        <taxon>Gammaproteobacteria</taxon>
        <taxon>Candidatus Competibacteraceae</taxon>
        <taxon>Candidatus Competibacter</taxon>
    </lineage>
</organism>
<dbReference type="InterPro" id="IPR012795">
    <property type="entry name" value="tRNA_Ile_lys_synt_N"/>
</dbReference>
<dbReference type="NCBIfam" id="TIGR02433">
    <property type="entry name" value="lysidine_TilS_C"/>
    <property type="match status" value="1"/>
</dbReference>
<comment type="catalytic activity">
    <reaction evidence="7 8">
        <text>cytidine(34) in tRNA(Ile2) + L-lysine + ATP = lysidine(34) in tRNA(Ile2) + AMP + diphosphate + H(+)</text>
        <dbReference type="Rhea" id="RHEA:43744"/>
        <dbReference type="Rhea" id="RHEA-COMP:10625"/>
        <dbReference type="Rhea" id="RHEA-COMP:10670"/>
        <dbReference type="ChEBI" id="CHEBI:15378"/>
        <dbReference type="ChEBI" id="CHEBI:30616"/>
        <dbReference type="ChEBI" id="CHEBI:32551"/>
        <dbReference type="ChEBI" id="CHEBI:33019"/>
        <dbReference type="ChEBI" id="CHEBI:82748"/>
        <dbReference type="ChEBI" id="CHEBI:83665"/>
        <dbReference type="ChEBI" id="CHEBI:456215"/>
        <dbReference type="EC" id="6.3.4.19"/>
    </reaction>
</comment>
<proteinExistence type="inferred from homology"/>
<evidence type="ECO:0000256" key="4">
    <source>
        <dbReference type="ARBA" id="ARBA00022694"/>
    </source>
</evidence>
<dbReference type="EC" id="6.3.4.19" evidence="8"/>
<comment type="domain">
    <text evidence="8">The N-terminal region contains the highly conserved SGGXDS motif, predicted to be a P-loop motif involved in ATP binding.</text>
</comment>
<dbReference type="HAMAP" id="MF_01161">
    <property type="entry name" value="tRNA_Ile_lys_synt"/>
    <property type="match status" value="1"/>
</dbReference>